<keyword evidence="2" id="KW-0436">Ligase</keyword>
<evidence type="ECO:0000313" key="5">
    <source>
        <dbReference type="EMBL" id="OWK45101.1"/>
    </source>
</evidence>
<keyword evidence="6" id="KW-1185">Reference proteome</keyword>
<feature type="region of interest" description="Disordered" evidence="3">
    <location>
        <begin position="371"/>
        <end position="497"/>
    </location>
</feature>
<dbReference type="Pfam" id="PF00501">
    <property type="entry name" value="AMP-binding"/>
    <property type="match status" value="1"/>
</dbReference>
<feature type="compositionally biased region" description="Basic and acidic residues" evidence="3">
    <location>
        <begin position="516"/>
        <end position="529"/>
    </location>
</feature>
<dbReference type="InterPro" id="IPR000873">
    <property type="entry name" value="AMP-dep_synth/lig_dom"/>
</dbReference>
<evidence type="ECO:0000256" key="2">
    <source>
        <dbReference type="ARBA" id="ARBA00022598"/>
    </source>
</evidence>
<dbReference type="PANTHER" id="PTHR43201:SF5">
    <property type="entry name" value="MEDIUM-CHAIN ACYL-COA LIGASE ACSF2, MITOCHONDRIAL"/>
    <property type="match status" value="1"/>
</dbReference>
<dbReference type="InterPro" id="IPR020845">
    <property type="entry name" value="AMP-binding_CS"/>
</dbReference>
<evidence type="ECO:0000259" key="4">
    <source>
        <dbReference type="Pfam" id="PF00501"/>
    </source>
</evidence>
<comment type="similarity">
    <text evidence="1">Belongs to the ATP-dependent AMP-binding enzyme family.</text>
</comment>
<dbReference type="GO" id="GO:0031956">
    <property type="term" value="F:medium-chain fatty acid-CoA ligase activity"/>
    <property type="evidence" value="ECO:0007669"/>
    <property type="project" value="TreeGrafter"/>
</dbReference>
<dbReference type="GO" id="GO:0006631">
    <property type="term" value="P:fatty acid metabolic process"/>
    <property type="evidence" value="ECO:0007669"/>
    <property type="project" value="TreeGrafter"/>
</dbReference>
<name>A0A225DUT7_9BACT</name>
<gene>
    <name evidence="5" type="ORF">FRUB_01432</name>
</gene>
<dbReference type="PANTHER" id="PTHR43201">
    <property type="entry name" value="ACYL-COA SYNTHETASE"/>
    <property type="match status" value="1"/>
</dbReference>
<feature type="compositionally biased region" description="Basic and acidic residues" evidence="3">
    <location>
        <begin position="402"/>
        <end position="416"/>
    </location>
</feature>
<organism evidence="5 6">
    <name type="scientific">Fimbriiglobus ruber</name>
    <dbReference type="NCBI Taxonomy" id="1908690"/>
    <lineage>
        <taxon>Bacteria</taxon>
        <taxon>Pseudomonadati</taxon>
        <taxon>Planctomycetota</taxon>
        <taxon>Planctomycetia</taxon>
        <taxon>Gemmatales</taxon>
        <taxon>Gemmataceae</taxon>
        <taxon>Fimbriiglobus</taxon>
    </lineage>
</organism>
<feature type="domain" description="AMP-dependent synthetase/ligase" evidence="4">
    <location>
        <begin position="24"/>
        <end position="386"/>
    </location>
</feature>
<evidence type="ECO:0000313" key="6">
    <source>
        <dbReference type="Proteomes" id="UP000214646"/>
    </source>
</evidence>
<dbReference type="Gene3D" id="3.40.50.12780">
    <property type="entry name" value="N-terminal domain of ligase-like"/>
    <property type="match status" value="1"/>
</dbReference>
<dbReference type="SUPFAM" id="SSF56801">
    <property type="entry name" value="Acetyl-CoA synthetase-like"/>
    <property type="match status" value="1"/>
</dbReference>
<evidence type="ECO:0000256" key="1">
    <source>
        <dbReference type="ARBA" id="ARBA00006432"/>
    </source>
</evidence>
<dbReference type="EMBL" id="NIDE01000002">
    <property type="protein sequence ID" value="OWK45101.1"/>
    <property type="molecule type" value="Genomic_DNA"/>
</dbReference>
<dbReference type="PROSITE" id="PS00455">
    <property type="entry name" value="AMP_BINDING"/>
    <property type="match status" value="1"/>
</dbReference>
<dbReference type="InterPro" id="IPR042099">
    <property type="entry name" value="ANL_N_sf"/>
</dbReference>
<comment type="caution">
    <text evidence="5">The sequence shown here is derived from an EMBL/GenBank/DDBJ whole genome shotgun (WGS) entry which is preliminary data.</text>
</comment>
<proteinExistence type="inferred from homology"/>
<reference evidence="6" key="1">
    <citation type="submission" date="2017-06" db="EMBL/GenBank/DDBJ databases">
        <title>Genome analysis of Fimbriiglobus ruber SP5, the first member of the order Planctomycetales with confirmed chitinolytic capability.</title>
        <authorList>
            <person name="Ravin N.V."/>
            <person name="Rakitin A.L."/>
            <person name="Ivanova A.A."/>
            <person name="Beletsky A.V."/>
            <person name="Kulichevskaya I.S."/>
            <person name="Mardanov A.V."/>
            <person name="Dedysh S.N."/>
        </authorList>
    </citation>
    <scope>NUCLEOTIDE SEQUENCE [LARGE SCALE GENOMIC DNA]</scope>
    <source>
        <strain evidence="6">SP5</strain>
    </source>
</reference>
<accession>A0A225DUT7</accession>
<sequence>MTPSYAHGTSATPLLGETIGENLRRTVARVPDADALVVRAQGFRASYRALWELTGRAARGLMARGVAAGDRVGIWSPNRAEWVVAQFAAARIGAILVNINPAYRAAELEFALTRSGVSVLLLARGFRAADYRRTLAEVRPRCPDLRDTIVLDDDWPDLLAAGDCVPDAELACREAGVQFDDPVNIQYTSGTTGFPKAATLSHHNILNNGFFVGEQLRLTERDRVCIPVPFYHCFGMVLGTLACTTHGACVVVPGEAFDPGATLEAVAAERCTALYGVPTMFIAVLEHPRLAEFDLSSLRTGIMAGSPCPVATMRQVRERLCMREVTICYGMTETSPVSTQTSPDDPVEKRVGTVGRVHPHVEVKVIDPATGRVVPRGQPGELCTRGVRGHDRLLGRPGGDAGGDRPGRVDAHRRPGGDGGRWVREHRRPAEGPHHPRRGEHRPAGGRGMPARTPGGRGGTGDWGAEWSVRRGGDGLGPAEARGDRHRGRTDSILSGGAGDVQSAAVLEVRGRVPADGDREGAEARDAGGRGRRAGPGVRGRGRDGLSAFVGSRRRVQPAIQAASRAFWTAGRVARSKWQRQPTARSM</sequence>
<feature type="region of interest" description="Disordered" evidence="3">
    <location>
        <begin position="516"/>
        <end position="544"/>
    </location>
</feature>
<dbReference type="AlphaFoldDB" id="A0A225DUT7"/>
<dbReference type="Proteomes" id="UP000214646">
    <property type="component" value="Unassembled WGS sequence"/>
</dbReference>
<evidence type="ECO:0000256" key="3">
    <source>
        <dbReference type="SAM" id="MobiDB-lite"/>
    </source>
</evidence>
<protein>
    <submittedName>
        <fullName evidence="5">Acetoacetyl-CoA synthetase</fullName>
    </submittedName>
</protein>